<dbReference type="EMBL" id="UOGA01000084">
    <property type="protein sequence ID" value="VAX17028.1"/>
    <property type="molecule type" value="Genomic_DNA"/>
</dbReference>
<protein>
    <recommendedName>
        <fullName evidence="2">DUF935 family protein</fullName>
    </recommendedName>
</protein>
<accession>A0A3B1BZU2</accession>
<dbReference type="InterPro" id="IPR009279">
    <property type="entry name" value="Portal_Mu"/>
</dbReference>
<reference evidence="1" key="1">
    <citation type="submission" date="2018-06" db="EMBL/GenBank/DDBJ databases">
        <authorList>
            <person name="Zhirakovskaya E."/>
        </authorList>
    </citation>
    <scope>NUCLEOTIDE SEQUENCE</scope>
</reference>
<evidence type="ECO:0000313" key="1">
    <source>
        <dbReference type="EMBL" id="VAX17028.1"/>
    </source>
</evidence>
<organism evidence="1">
    <name type="scientific">hydrothermal vent metagenome</name>
    <dbReference type="NCBI Taxonomy" id="652676"/>
    <lineage>
        <taxon>unclassified sequences</taxon>
        <taxon>metagenomes</taxon>
        <taxon>ecological metagenomes</taxon>
    </lineage>
</organism>
<sequence>MIKRSTPRKGEIVATRQSAYWSASVARNLTPGRLTTILNNLDSGDIYDAMALFDEMEEKDLHLGAVTQTRVLAAISQDRDVIPASGSTADGQIADFVRERFESIPRRSALLCGLMSAVTHGFAMAEIIWDVSGGITDIADIKPRPQKFFTFNDMNNKGSLTGFPRYLDPEVPGGVSLPREKFIFHRHYAGHGDCLRAGIFRGISWYYLFTNFTIKDWLTFIDLYGIPLRLGKFKKTADDNAREVLKDAVSNLGSDAAAVISDDTTIEFIHSALSGDHTLFQSANEFFNRQKSKRVLGQTLTTEGGGSSGGGGGGGAYALGKVHDRVRGDIVAFDCKSLDETLTFDLVRPLVDFNFGPQKAYPKIVTQFNRTDETAVKLAQVGKLVELGAKVPARVVAEITGVGLVGDPDEPLEIRRRA</sequence>
<dbReference type="AlphaFoldDB" id="A0A3B1BZU2"/>
<name>A0A3B1BZU2_9ZZZZ</name>
<dbReference type="Pfam" id="PF06074">
    <property type="entry name" value="Portal_Mu"/>
    <property type="match status" value="1"/>
</dbReference>
<proteinExistence type="predicted"/>
<evidence type="ECO:0008006" key="2">
    <source>
        <dbReference type="Google" id="ProtNLM"/>
    </source>
</evidence>
<gene>
    <name evidence="1" type="ORF">MNBD_NITROSPINAE04-852</name>
</gene>